<evidence type="ECO:0008006" key="3">
    <source>
        <dbReference type="Google" id="ProtNLM"/>
    </source>
</evidence>
<dbReference type="EMBL" id="CP122539">
    <property type="protein sequence ID" value="WGH76392.1"/>
    <property type="molecule type" value="Genomic_DNA"/>
</dbReference>
<keyword evidence="2" id="KW-1185">Reference proteome</keyword>
<proteinExistence type="predicted"/>
<protein>
    <recommendedName>
        <fullName evidence="3">Apea-like HEPN domain-containing protein</fullName>
    </recommendedName>
</protein>
<organism evidence="1 2">
    <name type="scientific">Tenacibaculum tangerinum</name>
    <dbReference type="NCBI Taxonomy" id="3038772"/>
    <lineage>
        <taxon>Bacteria</taxon>
        <taxon>Pseudomonadati</taxon>
        <taxon>Bacteroidota</taxon>
        <taxon>Flavobacteriia</taxon>
        <taxon>Flavobacteriales</taxon>
        <taxon>Flavobacteriaceae</taxon>
        <taxon>Tenacibaculum</taxon>
    </lineage>
</organism>
<dbReference type="RefSeq" id="WP_279652260.1">
    <property type="nucleotide sequence ID" value="NZ_CP122539.1"/>
</dbReference>
<evidence type="ECO:0000313" key="1">
    <source>
        <dbReference type="EMBL" id="WGH76392.1"/>
    </source>
</evidence>
<accession>A0ABY8L4N6</accession>
<name>A0ABY8L4N6_9FLAO</name>
<reference evidence="1 2" key="1">
    <citation type="submission" date="2023-04" db="EMBL/GenBank/DDBJ databases">
        <title>Tenacibaculum tangerinum sp. nov., isolated from sea tidal flat of South Korea.</title>
        <authorList>
            <person name="Lee S.H."/>
            <person name="Kim J.-J."/>
        </authorList>
    </citation>
    <scope>NUCLEOTIDE SEQUENCE [LARGE SCALE GENOMIC DNA]</scope>
    <source>
        <strain evidence="1 2">GRR-S3-23</strain>
    </source>
</reference>
<gene>
    <name evidence="1" type="ORF">P8625_04320</name>
</gene>
<sequence>MRPNLHTDFIITPISSLLQDAVTASSGIGNGIETYPLYDYVMQSVLLKLTGFQEQKMKCICWEMASVDFEYRYEFTKAPLGECSSYSEKQKIYRDLINQIEKNGLRFDEIDIDKREILRSIKIEVEEIFQSSNLAIWAQRDFINNHKNFNRVAINHFASHKGTLFSDNYLKKIYEKRLYKQRNRIAHNTSSYQQNLPTLRTLIEDDYQYDNYFTYFSLLMLIDKIFIGLYNKYLEVTE</sequence>
<dbReference type="Proteomes" id="UP001232001">
    <property type="component" value="Chromosome"/>
</dbReference>
<evidence type="ECO:0000313" key="2">
    <source>
        <dbReference type="Proteomes" id="UP001232001"/>
    </source>
</evidence>